<dbReference type="Gene3D" id="1.10.357.10">
    <property type="entry name" value="Tetracycline Repressor, domain 2"/>
    <property type="match status" value="1"/>
</dbReference>
<dbReference type="InterPro" id="IPR050109">
    <property type="entry name" value="HTH-type_TetR-like_transc_reg"/>
</dbReference>
<sequence>MIVGTMTSRQDPGKTRYHHGDLRAALLAVGDELLDEGGPVAVTLREAARRLGVSATATYRHFRDRDAYLGALAVLGFEAFGQAMNEAFQATQARADASPLQAMGLAYVRFAVARPGRFRLMFGPAVADRSAHPALQQAIEQASLAFRCAASAKTGPGGPTDQQAVLTMLKAWALVHGLSQLVIDGMLPGQEPEMLARAVLQAAPSR</sequence>
<gene>
    <name evidence="6" type="ORF">CATMQ487_42510</name>
</gene>
<evidence type="ECO:0000256" key="3">
    <source>
        <dbReference type="ARBA" id="ARBA00023163"/>
    </source>
</evidence>
<name>A0ABM7YRS1_9BURK</name>
<dbReference type="SUPFAM" id="SSF46689">
    <property type="entry name" value="Homeodomain-like"/>
    <property type="match status" value="1"/>
</dbReference>
<keyword evidence="2 4" id="KW-0238">DNA-binding</keyword>
<evidence type="ECO:0000313" key="7">
    <source>
        <dbReference type="Proteomes" id="UP001057498"/>
    </source>
</evidence>
<dbReference type="PANTHER" id="PTHR30055:SF234">
    <property type="entry name" value="HTH-TYPE TRANSCRIPTIONAL REGULATOR BETI"/>
    <property type="match status" value="1"/>
</dbReference>
<keyword evidence="7" id="KW-1185">Reference proteome</keyword>
<reference evidence="6" key="1">
    <citation type="submission" date="2022-04" db="EMBL/GenBank/DDBJ databases">
        <title>Whole genome sequence of Sphaerotilus sp. FB-5.</title>
        <authorList>
            <person name="Takeda M."/>
            <person name="Narihara S."/>
            <person name="Akimoto M."/>
            <person name="Akimoto R."/>
            <person name="Nishiyashiki S."/>
            <person name="Murakami T."/>
        </authorList>
    </citation>
    <scope>NUCLEOTIDE SEQUENCE</scope>
    <source>
        <strain evidence="6">FB-5</strain>
    </source>
</reference>
<evidence type="ECO:0000259" key="5">
    <source>
        <dbReference type="PROSITE" id="PS50977"/>
    </source>
</evidence>
<feature type="DNA-binding region" description="H-T-H motif" evidence="4">
    <location>
        <begin position="43"/>
        <end position="62"/>
    </location>
</feature>
<dbReference type="Proteomes" id="UP001057498">
    <property type="component" value="Chromosome"/>
</dbReference>
<evidence type="ECO:0000313" key="6">
    <source>
        <dbReference type="EMBL" id="BDI07281.1"/>
    </source>
</evidence>
<evidence type="ECO:0000256" key="2">
    <source>
        <dbReference type="ARBA" id="ARBA00023125"/>
    </source>
</evidence>
<protein>
    <submittedName>
        <fullName evidence="6">TetR family transcriptional regulator</fullName>
    </submittedName>
</protein>
<proteinExistence type="predicted"/>
<dbReference type="InterPro" id="IPR001647">
    <property type="entry name" value="HTH_TetR"/>
</dbReference>
<dbReference type="InterPro" id="IPR009057">
    <property type="entry name" value="Homeodomain-like_sf"/>
</dbReference>
<dbReference type="InterPro" id="IPR025996">
    <property type="entry name" value="MT1864/Rv1816-like_C"/>
</dbReference>
<dbReference type="InterPro" id="IPR036271">
    <property type="entry name" value="Tet_transcr_reg_TetR-rel_C_sf"/>
</dbReference>
<organism evidence="6 7">
    <name type="scientific">Sphaerotilus microaerophilus</name>
    <dbReference type="NCBI Taxonomy" id="2914710"/>
    <lineage>
        <taxon>Bacteria</taxon>
        <taxon>Pseudomonadati</taxon>
        <taxon>Pseudomonadota</taxon>
        <taxon>Betaproteobacteria</taxon>
        <taxon>Burkholderiales</taxon>
        <taxon>Sphaerotilaceae</taxon>
        <taxon>Sphaerotilus</taxon>
    </lineage>
</organism>
<dbReference type="EMBL" id="AP025730">
    <property type="protein sequence ID" value="BDI07281.1"/>
    <property type="molecule type" value="Genomic_DNA"/>
</dbReference>
<dbReference type="Pfam" id="PF00440">
    <property type="entry name" value="TetR_N"/>
    <property type="match status" value="1"/>
</dbReference>
<dbReference type="Pfam" id="PF13305">
    <property type="entry name" value="TetR_C_33"/>
    <property type="match status" value="1"/>
</dbReference>
<keyword evidence="3" id="KW-0804">Transcription</keyword>
<evidence type="ECO:0000256" key="4">
    <source>
        <dbReference type="PROSITE-ProRule" id="PRU00335"/>
    </source>
</evidence>
<dbReference type="PROSITE" id="PS50977">
    <property type="entry name" value="HTH_TETR_2"/>
    <property type="match status" value="1"/>
</dbReference>
<keyword evidence="1" id="KW-0805">Transcription regulation</keyword>
<feature type="domain" description="HTH tetR-type" evidence="5">
    <location>
        <begin position="20"/>
        <end position="80"/>
    </location>
</feature>
<accession>A0ABM7YRS1</accession>
<dbReference type="PANTHER" id="PTHR30055">
    <property type="entry name" value="HTH-TYPE TRANSCRIPTIONAL REGULATOR RUTR"/>
    <property type="match status" value="1"/>
</dbReference>
<evidence type="ECO:0000256" key="1">
    <source>
        <dbReference type="ARBA" id="ARBA00023015"/>
    </source>
</evidence>
<dbReference type="SUPFAM" id="SSF48498">
    <property type="entry name" value="Tetracyclin repressor-like, C-terminal domain"/>
    <property type="match status" value="1"/>
</dbReference>